<dbReference type="EMBL" id="JBHTCF010000058">
    <property type="protein sequence ID" value="MFC7310851.1"/>
    <property type="molecule type" value="Genomic_DNA"/>
</dbReference>
<evidence type="ECO:0000313" key="2">
    <source>
        <dbReference type="EMBL" id="MFC7310851.1"/>
    </source>
</evidence>
<evidence type="ECO:0000256" key="1">
    <source>
        <dbReference type="SAM" id="MobiDB-lite"/>
    </source>
</evidence>
<evidence type="ECO:0008006" key="4">
    <source>
        <dbReference type="Google" id="ProtNLM"/>
    </source>
</evidence>
<reference evidence="3" key="1">
    <citation type="journal article" date="2019" name="Int. J. Syst. Evol. Microbiol.">
        <title>The Global Catalogue of Microorganisms (GCM) 10K type strain sequencing project: providing services to taxonomists for standard genome sequencing and annotation.</title>
        <authorList>
            <consortium name="The Broad Institute Genomics Platform"/>
            <consortium name="The Broad Institute Genome Sequencing Center for Infectious Disease"/>
            <person name="Wu L."/>
            <person name="Ma J."/>
        </authorList>
    </citation>
    <scope>NUCLEOTIDE SEQUENCE [LARGE SCALE GENOMIC DNA]</scope>
    <source>
        <strain evidence="3">SYNS20</strain>
    </source>
</reference>
<accession>A0ABW2JZ71</accession>
<evidence type="ECO:0000313" key="3">
    <source>
        <dbReference type="Proteomes" id="UP001596523"/>
    </source>
</evidence>
<feature type="region of interest" description="Disordered" evidence="1">
    <location>
        <begin position="74"/>
        <end position="112"/>
    </location>
</feature>
<comment type="caution">
    <text evidence="2">The sequence shown here is derived from an EMBL/GenBank/DDBJ whole genome shotgun (WGS) entry which is preliminary data.</text>
</comment>
<feature type="compositionally biased region" description="Low complexity" evidence="1">
    <location>
        <begin position="76"/>
        <end position="112"/>
    </location>
</feature>
<sequence>RLVYQARLRSRYGRNWRRKAPVESLMPLRLARYGVPLADTAPAGLAAAGIEPNLLPPASPEPLQQRPELTAYPASQAQTETEPPGTPAEGPALLQDNAPQKDGQPPQPAPADIQQADIQQAGFQNLGTPVLPMKQEDKVKAFLRTITHPRDLPAQQPNGNTPDGTTHAYEINESAHEIAAEESTQPGGGADESTELTTIDRYYQGWWDYQQQHFEQPNGNQLSRYLADRDVLGRNGTPISPSTLRRYLLEFRIFAVWDAHLNTTGDEPTPPQLVQLLAQHNVTGQYGSAITTEAVNDRLLADFRRRREALRTSHQHIAN</sequence>
<organism evidence="2 3">
    <name type="scientific">Streptomyces monticola</name>
    <dbReference type="NCBI Taxonomy" id="2666263"/>
    <lineage>
        <taxon>Bacteria</taxon>
        <taxon>Bacillati</taxon>
        <taxon>Actinomycetota</taxon>
        <taxon>Actinomycetes</taxon>
        <taxon>Kitasatosporales</taxon>
        <taxon>Streptomycetaceae</taxon>
        <taxon>Streptomyces</taxon>
    </lineage>
</organism>
<feature type="non-terminal residue" evidence="2">
    <location>
        <position position="1"/>
    </location>
</feature>
<keyword evidence="3" id="KW-1185">Reference proteome</keyword>
<name>A0ABW2JZ71_9ACTN</name>
<gene>
    <name evidence="2" type="ORF">ACFQVC_42405</name>
</gene>
<proteinExistence type="predicted"/>
<protein>
    <recommendedName>
        <fullName evidence="4">Integrase</fullName>
    </recommendedName>
</protein>
<dbReference type="Proteomes" id="UP001596523">
    <property type="component" value="Unassembled WGS sequence"/>
</dbReference>